<evidence type="ECO:0000313" key="2">
    <source>
        <dbReference type="Proteomes" id="UP000886501"/>
    </source>
</evidence>
<evidence type="ECO:0000313" key="1">
    <source>
        <dbReference type="EMBL" id="KAF9653371.1"/>
    </source>
</evidence>
<dbReference type="EMBL" id="MU117964">
    <property type="protein sequence ID" value="KAF9653371.1"/>
    <property type="molecule type" value="Genomic_DNA"/>
</dbReference>
<organism evidence="1 2">
    <name type="scientific">Thelephora ganbajun</name>
    <name type="common">Ganba fungus</name>
    <dbReference type="NCBI Taxonomy" id="370292"/>
    <lineage>
        <taxon>Eukaryota</taxon>
        <taxon>Fungi</taxon>
        <taxon>Dikarya</taxon>
        <taxon>Basidiomycota</taxon>
        <taxon>Agaricomycotina</taxon>
        <taxon>Agaricomycetes</taxon>
        <taxon>Thelephorales</taxon>
        <taxon>Thelephoraceae</taxon>
        <taxon>Thelephora</taxon>
    </lineage>
</organism>
<comment type="caution">
    <text evidence="1">The sequence shown here is derived from an EMBL/GenBank/DDBJ whole genome shotgun (WGS) entry which is preliminary data.</text>
</comment>
<reference evidence="1" key="2">
    <citation type="journal article" date="2020" name="Nat. Commun.">
        <title>Large-scale genome sequencing of mycorrhizal fungi provides insights into the early evolution of symbiotic traits.</title>
        <authorList>
            <person name="Miyauchi S."/>
            <person name="Kiss E."/>
            <person name="Kuo A."/>
            <person name="Drula E."/>
            <person name="Kohler A."/>
            <person name="Sanchez-Garcia M."/>
            <person name="Morin E."/>
            <person name="Andreopoulos B."/>
            <person name="Barry K.W."/>
            <person name="Bonito G."/>
            <person name="Buee M."/>
            <person name="Carver A."/>
            <person name="Chen C."/>
            <person name="Cichocki N."/>
            <person name="Clum A."/>
            <person name="Culley D."/>
            <person name="Crous P.W."/>
            <person name="Fauchery L."/>
            <person name="Girlanda M."/>
            <person name="Hayes R.D."/>
            <person name="Keri Z."/>
            <person name="LaButti K."/>
            <person name="Lipzen A."/>
            <person name="Lombard V."/>
            <person name="Magnuson J."/>
            <person name="Maillard F."/>
            <person name="Murat C."/>
            <person name="Nolan M."/>
            <person name="Ohm R.A."/>
            <person name="Pangilinan J."/>
            <person name="Pereira M.F."/>
            <person name="Perotto S."/>
            <person name="Peter M."/>
            <person name="Pfister S."/>
            <person name="Riley R."/>
            <person name="Sitrit Y."/>
            <person name="Stielow J.B."/>
            <person name="Szollosi G."/>
            <person name="Zifcakova L."/>
            <person name="Stursova M."/>
            <person name="Spatafora J.W."/>
            <person name="Tedersoo L."/>
            <person name="Vaario L.M."/>
            <person name="Yamada A."/>
            <person name="Yan M."/>
            <person name="Wang P."/>
            <person name="Xu J."/>
            <person name="Bruns T."/>
            <person name="Baldrian P."/>
            <person name="Vilgalys R."/>
            <person name="Dunand C."/>
            <person name="Henrissat B."/>
            <person name="Grigoriev I.V."/>
            <person name="Hibbett D."/>
            <person name="Nagy L.G."/>
            <person name="Martin F.M."/>
        </authorList>
    </citation>
    <scope>NUCLEOTIDE SEQUENCE</scope>
    <source>
        <strain evidence="1">P2</strain>
    </source>
</reference>
<proteinExistence type="predicted"/>
<protein>
    <submittedName>
        <fullName evidence="1">Uncharacterized protein</fullName>
    </submittedName>
</protein>
<reference evidence="1" key="1">
    <citation type="submission" date="2019-10" db="EMBL/GenBank/DDBJ databases">
        <authorList>
            <consortium name="DOE Joint Genome Institute"/>
            <person name="Kuo A."/>
            <person name="Miyauchi S."/>
            <person name="Kiss E."/>
            <person name="Drula E."/>
            <person name="Kohler A."/>
            <person name="Sanchez-Garcia M."/>
            <person name="Andreopoulos B."/>
            <person name="Barry K.W."/>
            <person name="Bonito G."/>
            <person name="Buee M."/>
            <person name="Carver A."/>
            <person name="Chen C."/>
            <person name="Cichocki N."/>
            <person name="Clum A."/>
            <person name="Culley D."/>
            <person name="Crous P.W."/>
            <person name="Fauchery L."/>
            <person name="Girlanda M."/>
            <person name="Hayes R."/>
            <person name="Keri Z."/>
            <person name="Labutti K."/>
            <person name="Lipzen A."/>
            <person name="Lombard V."/>
            <person name="Magnuson J."/>
            <person name="Maillard F."/>
            <person name="Morin E."/>
            <person name="Murat C."/>
            <person name="Nolan M."/>
            <person name="Ohm R."/>
            <person name="Pangilinan J."/>
            <person name="Pereira M."/>
            <person name="Perotto S."/>
            <person name="Peter M."/>
            <person name="Riley R."/>
            <person name="Sitrit Y."/>
            <person name="Stielow B."/>
            <person name="Szollosi G."/>
            <person name="Zifcakova L."/>
            <person name="Stursova M."/>
            <person name="Spatafora J.W."/>
            <person name="Tedersoo L."/>
            <person name="Vaario L.-M."/>
            <person name="Yamada A."/>
            <person name="Yan M."/>
            <person name="Wang P."/>
            <person name="Xu J."/>
            <person name="Bruns T."/>
            <person name="Baldrian P."/>
            <person name="Vilgalys R."/>
            <person name="Henrissat B."/>
            <person name="Grigoriev I.V."/>
            <person name="Hibbett D."/>
            <person name="Nagy L.G."/>
            <person name="Martin F.M."/>
        </authorList>
    </citation>
    <scope>NUCLEOTIDE SEQUENCE</scope>
    <source>
        <strain evidence="1">P2</strain>
    </source>
</reference>
<name>A0ACB6ZW78_THEGA</name>
<keyword evidence="2" id="KW-1185">Reference proteome</keyword>
<dbReference type="Proteomes" id="UP000886501">
    <property type="component" value="Unassembled WGS sequence"/>
</dbReference>
<gene>
    <name evidence="1" type="ORF">BDM02DRAFT_3135549</name>
</gene>
<sequence length="181" mass="20143">MSQQPKNLSKEILPASEAKWVTLKKIKWQDDKGVERVWESAERTTRKATGIDAVAIFTLIRSKTNAFPLSTIVVEQYRPPVGKFVVEFPAGLVDENETPEQAALRELEEETGYVGEEIIHVSPILAGDPGMTNATMKLVFVGVACEDQLETPEQKLDDGESITIRVVELAKLNQILKEYSS</sequence>
<accession>A0ACB6ZW78</accession>